<keyword evidence="3 6" id="KW-0175">Coiled coil</keyword>
<evidence type="ECO:0000313" key="9">
    <source>
        <dbReference type="EMBL" id="KFU99471.1"/>
    </source>
</evidence>
<dbReference type="InterPro" id="IPR041091">
    <property type="entry name" value="RPGRIP1_C"/>
</dbReference>
<proteinExistence type="inferred from homology"/>
<feature type="compositionally biased region" description="Polar residues" evidence="7">
    <location>
        <begin position="537"/>
        <end position="547"/>
    </location>
</feature>
<dbReference type="Proteomes" id="UP000053149">
    <property type="component" value="Unassembled WGS sequence"/>
</dbReference>
<evidence type="ECO:0000256" key="5">
    <source>
        <dbReference type="ARBA" id="ARBA00023273"/>
    </source>
</evidence>
<name>A0AAW3DKC6_9AVES</name>
<dbReference type="GO" id="GO:1905515">
    <property type="term" value="P:non-motile cilium assembly"/>
    <property type="evidence" value="ECO:0007669"/>
    <property type="project" value="TreeGrafter"/>
</dbReference>
<evidence type="ECO:0000256" key="1">
    <source>
        <dbReference type="ARBA" id="ARBA00004138"/>
    </source>
</evidence>
<organism evidence="9 10">
    <name type="scientific">Pterocles gutturalis</name>
    <name type="common">yellow-throated sandgrouse</name>
    <dbReference type="NCBI Taxonomy" id="240206"/>
    <lineage>
        <taxon>Eukaryota</taxon>
        <taxon>Metazoa</taxon>
        <taxon>Chordata</taxon>
        <taxon>Craniata</taxon>
        <taxon>Vertebrata</taxon>
        <taxon>Euteleostomi</taxon>
        <taxon>Archelosauria</taxon>
        <taxon>Archosauria</taxon>
        <taxon>Dinosauria</taxon>
        <taxon>Saurischia</taxon>
        <taxon>Theropoda</taxon>
        <taxon>Coelurosauria</taxon>
        <taxon>Aves</taxon>
        <taxon>Neognathae</taxon>
        <taxon>Neoaves</taxon>
        <taxon>Columbimorphae</taxon>
        <taxon>Pterocliformes</taxon>
        <taxon>Pteroclidae</taxon>
        <taxon>Pterocles</taxon>
    </lineage>
</organism>
<feature type="region of interest" description="Disordered" evidence="7">
    <location>
        <begin position="527"/>
        <end position="559"/>
    </location>
</feature>
<dbReference type="GO" id="GO:0032391">
    <property type="term" value="C:photoreceptor connecting cilium"/>
    <property type="evidence" value="ECO:0007669"/>
    <property type="project" value="TreeGrafter"/>
</dbReference>
<evidence type="ECO:0000256" key="7">
    <source>
        <dbReference type="SAM" id="MobiDB-lite"/>
    </source>
</evidence>
<feature type="region of interest" description="Disordered" evidence="7">
    <location>
        <begin position="613"/>
        <end position="661"/>
    </location>
</feature>
<dbReference type="EMBL" id="JMFR01055157">
    <property type="protein sequence ID" value="KFU99471.1"/>
    <property type="molecule type" value="Genomic_DNA"/>
</dbReference>
<evidence type="ECO:0000256" key="4">
    <source>
        <dbReference type="ARBA" id="ARBA00023069"/>
    </source>
</evidence>
<dbReference type="Pfam" id="PF00168">
    <property type="entry name" value="C2"/>
    <property type="match status" value="1"/>
</dbReference>
<dbReference type="SUPFAM" id="SSF49562">
    <property type="entry name" value="C2 domain (Calcium/lipid-binding domain, CaLB)"/>
    <property type="match status" value="2"/>
</dbReference>
<gene>
    <name evidence="9" type="ORF">N339_12349</name>
</gene>
<dbReference type="Pfam" id="PF11618">
    <property type="entry name" value="C2-C2_1"/>
    <property type="match status" value="1"/>
</dbReference>
<comment type="caution">
    <text evidence="9">The sequence shown here is derived from an EMBL/GenBank/DDBJ whole genome shotgun (WGS) entry which is preliminary data.</text>
</comment>
<dbReference type="InterPro" id="IPR035892">
    <property type="entry name" value="C2_domain_sf"/>
</dbReference>
<accession>A0AAW3DKC6</accession>
<dbReference type="GO" id="GO:0005856">
    <property type="term" value="C:cytoskeleton"/>
    <property type="evidence" value="ECO:0007669"/>
    <property type="project" value="UniProtKB-ARBA"/>
</dbReference>
<dbReference type="PANTHER" id="PTHR14240:SF4">
    <property type="entry name" value="PROTEIN FANTOM"/>
    <property type="match status" value="1"/>
</dbReference>
<dbReference type="InterPro" id="IPR021656">
    <property type="entry name" value="C2-C2_1"/>
</dbReference>
<evidence type="ECO:0000313" key="10">
    <source>
        <dbReference type="Proteomes" id="UP000053149"/>
    </source>
</evidence>
<dbReference type="PANTHER" id="PTHR14240">
    <property type="entry name" value="RETINITIS PIGMENTOSA GTPASE REGULATOR-INTERACTING PROTEIN"/>
    <property type="match status" value="1"/>
</dbReference>
<protein>
    <submittedName>
        <fullName evidence="9">Protein fantom</fullName>
    </submittedName>
</protein>
<comment type="similarity">
    <text evidence="2">Belongs to the RPGRIP1 family.</text>
</comment>
<feature type="non-terminal residue" evidence="9">
    <location>
        <position position="843"/>
    </location>
</feature>
<feature type="coiled-coil region" evidence="6">
    <location>
        <begin position="80"/>
        <end position="153"/>
    </location>
</feature>
<dbReference type="GO" id="GO:0046548">
    <property type="term" value="P:retinal rod cell development"/>
    <property type="evidence" value="ECO:0007669"/>
    <property type="project" value="TreeGrafter"/>
</dbReference>
<dbReference type="GO" id="GO:0005737">
    <property type="term" value="C:cytoplasm"/>
    <property type="evidence" value="ECO:0007669"/>
    <property type="project" value="UniProtKB-ARBA"/>
</dbReference>
<evidence type="ECO:0000256" key="6">
    <source>
        <dbReference type="SAM" id="Coils"/>
    </source>
</evidence>
<keyword evidence="5" id="KW-0966">Cell projection</keyword>
<dbReference type="PROSITE" id="PS50004">
    <property type="entry name" value="C2"/>
    <property type="match status" value="1"/>
</dbReference>
<feature type="coiled-coil region" evidence="6">
    <location>
        <begin position="10"/>
        <end position="37"/>
    </location>
</feature>
<dbReference type="Pfam" id="PF18111">
    <property type="entry name" value="RPGR1_C"/>
    <property type="match status" value="1"/>
</dbReference>
<evidence type="ECO:0000256" key="2">
    <source>
        <dbReference type="ARBA" id="ARBA00006042"/>
    </source>
</evidence>
<sequence length="843" mass="96301">DQKKKLMEENKDLQLCYLEQKQQLEELKEQVKHLTKEDNRGGAELSEAVLLTKVEKPQKEGDLMFLEEDDNIHKDLEHSMKELQLTHMETVQELEKTRNMLIVQHKITKDYQVEVEAVTRKMEGLKKDCELKLEQYGHLLDKKSERIRKLEAQLSDIFYGTKPRKTRREILTSAPVHEFDQPLCLERGQNLLEINISKVILSSGAVQAFGDHELATFCTYGFYDFELEITPLAYGHTPSFDFTSQYLVWADERLLKYLQENSVTLEVHHACGIDHETVATCQLKLWETLENNAKIYSTAHLVGTEGHVRDYGTLEYWMRLRLPMEQAIGHYKQRSKALGYITSNFRDREQPSQQILRTAQVITSTDGSLNEVHITVKCCNNLQSRKNNLQPDPYVVYKFFDFEDHDTPIIPSSNNPQIDDHMCFQVPMNADLDRYLKTESLSFYVFDEGETDKSAYIGKAKVPLISLAHDRSISGAFELTHPERLATGTITVELKWKLVYRPPSGSTVSADFVNDIQNEKSVATELQAEEQMETPDVSPSFTSSVTKPTPKPRQHAAQAEKKISFPDLSTTQMEVSLKQLVEQVIENTQFWQHRTGMSQAVNDSIVLHTEIQQEKDRLPLPKGPLTDQSSVTSEGKTKVTEELQTEELGDEQKDGDVESIPTDSDDCVIISNPISKLKATEKIVIEILSLHLTDSRIASDETIKQLFIECRLHNVIAEETPLSLPKPKIGQKIHYHFGCVIHVDKANNSARRDYLKSMLLEPDLHTDRLRFAVVSDPLPCEQDLECQDIGFAYVSLREILREGRDIIEQDIDFFDSQDAKAAIGKLTVSVEALQVLRSVHKEC</sequence>
<reference evidence="9 10" key="1">
    <citation type="journal article" date="2014" name="Science">
        <title>Comparative genomics reveals insights into avian genome evolution and adaptation.</title>
        <authorList>
            <consortium name="Avian Genome Consortium"/>
            <person name="Zhang G."/>
            <person name="Li C."/>
            <person name="Li Q."/>
            <person name="Li B."/>
            <person name="Larkin D.M."/>
            <person name="Lee C."/>
            <person name="Storz J.F."/>
            <person name="Antunes A."/>
            <person name="Greenwold M.J."/>
            <person name="Meredith R.W."/>
            <person name="Odeen A."/>
            <person name="Cui J."/>
            <person name="Zhou Q."/>
            <person name="Xu L."/>
            <person name="Pan H."/>
            <person name="Wang Z."/>
            <person name="Jin L."/>
            <person name="Zhang P."/>
            <person name="Hu H."/>
            <person name="Yang W."/>
            <person name="Hu J."/>
            <person name="Xiao J."/>
            <person name="Yang Z."/>
            <person name="Liu Y."/>
            <person name="Xie Q."/>
            <person name="Yu H."/>
            <person name="Lian J."/>
            <person name="Wen P."/>
            <person name="Zhang F."/>
            <person name="Li H."/>
            <person name="Zeng Y."/>
            <person name="Xiong Z."/>
            <person name="Liu S."/>
            <person name="Zhou L."/>
            <person name="Huang Z."/>
            <person name="An N."/>
            <person name="Wang J."/>
            <person name="Zheng Q."/>
            <person name="Xiong Y."/>
            <person name="Wang G."/>
            <person name="Wang B."/>
            <person name="Wang J."/>
            <person name="Fan Y."/>
            <person name="da Fonseca R.R."/>
            <person name="Alfaro-Nunez A."/>
            <person name="Schubert M."/>
            <person name="Orlando L."/>
            <person name="Mourier T."/>
            <person name="Howard J.T."/>
            <person name="Ganapathy G."/>
            <person name="Pfenning A."/>
            <person name="Whitney O."/>
            <person name="Rivas M.V."/>
            <person name="Hara E."/>
            <person name="Smith J."/>
            <person name="Farre M."/>
            <person name="Narayan J."/>
            <person name="Slavov G."/>
            <person name="Romanov M.N."/>
            <person name="Borges R."/>
            <person name="Machado J.P."/>
            <person name="Khan I."/>
            <person name="Springer M.S."/>
            <person name="Gatesy J."/>
            <person name="Hoffmann F.G."/>
            <person name="Opazo J.C."/>
            <person name="Hastad O."/>
            <person name="Sawyer R.H."/>
            <person name="Kim H."/>
            <person name="Kim K.W."/>
            <person name="Kim H.J."/>
            <person name="Cho S."/>
            <person name="Li N."/>
            <person name="Huang Y."/>
            <person name="Bruford M.W."/>
            <person name="Zhan X."/>
            <person name="Dixon A."/>
            <person name="Bertelsen M.F."/>
            <person name="Derryberry E."/>
            <person name="Warren W."/>
            <person name="Wilson R.K."/>
            <person name="Li S."/>
            <person name="Ray D.A."/>
            <person name="Green R.E."/>
            <person name="O'Brien S.J."/>
            <person name="Griffin D."/>
            <person name="Johnson W.E."/>
            <person name="Haussler D."/>
            <person name="Ryder O.A."/>
            <person name="Willerslev E."/>
            <person name="Graves G.R."/>
            <person name="Alstrom P."/>
            <person name="Fjeldsa J."/>
            <person name="Mindell D.P."/>
            <person name="Edwards S.V."/>
            <person name="Braun E.L."/>
            <person name="Rahbek C."/>
            <person name="Burt D.W."/>
            <person name="Houde P."/>
            <person name="Zhang Y."/>
            <person name="Yang H."/>
            <person name="Wang J."/>
            <person name="Jarvis E.D."/>
            <person name="Gilbert M.T."/>
            <person name="Wang J."/>
        </authorList>
    </citation>
    <scope>NUCLEOTIDE SEQUENCE [LARGE SCALE GENOMIC DNA]</scope>
    <source>
        <strain evidence="9">BGI_N339</strain>
    </source>
</reference>
<evidence type="ECO:0000259" key="8">
    <source>
        <dbReference type="PROSITE" id="PS50004"/>
    </source>
</evidence>
<feature type="domain" description="C2" evidence="8">
    <location>
        <begin position="351"/>
        <end position="477"/>
    </location>
</feature>
<dbReference type="CDD" id="cd00030">
    <property type="entry name" value="C2"/>
    <property type="match status" value="1"/>
</dbReference>
<dbReference type="InterPro" id="IPR031139">
    <property type="entry name" value="RPGRIP1_fam"/>
</dbReference>
<keyword evidence="10" id="KW-1185">Reference proteome</keyword>
<dbReference type="FunFam" id="2.60.40.150:FF:000075">
    <property type="entry name" value="protein fantom isoform X1"/>
    <property type="match status" value="1"/>
</dbReference>
<comment type="subcellular location">
    <subcellularLocation>
        <location evidence="1">Cell projection</location>
        <location evidence="1">Cilium</location>
    </subcellularLocation>
</comment>
<keyword evidence="4" id="KW-0969">Cilium</keyword>
<evidence type="ECO:0000256" key="3">
    <source>
        <dbReference type="ARBA" id="ARBA00023054"/>
    </source>
</evidence>
<dbReference type="Gene3D" id="2.60.40.150">
    <property type="entry name" value="C2 domain"/>
    <property type="match status" value="3"/>
</dbReference>
<dbReference type="SMART" id="SM00239">
    <property type="entry name" value="C2"/>
    <property type="match status" value="1"/>
</dbReference>
<dbReference type="InterPro" id="IPR000008">
    <property type="entry name" value="C2_dom"/>
</dbReference>
<feature type="non-terminal residue" evidence="9">
    <location>
        <position position="1"/>
    </location>
</feature>
<dbReference type="FunFam" id="2.60.40.150:FF:000073">
    <property type="entry name" value="protein fantom isoform X1"/>
    <property type="match status" value="1"/>
</dbReference>
<dbReference type="AlphaFoldDB" id="A0AAW3DKC6"/>
<dbReference type="GO" id="GO:0031870">
    <property type="term" value="F:thromboxane A2 receptor binding"/>
    <property type="evidence" value="ECO:0007669"/>
    <property type="project" value="TreeGrafter"/>
</dbReference>